<accession>A0A146GAW1</accession>
<dbReference type="RefSeq" id="WP_075080016.1">
    <property type="nucleotide sequence ID" value="NZ_BDCO01000002.1"/>
</dbReference>
<keyword evidence="1" id="KW-0472">Membrane</keyword>
<name>A0A146GAW1_TERSA</name>
<dbReference type="OrthoDB" id="9888725at2"/>
<comment type="caution">
    <text evidence="2">The sequence shown here is derived from an EMBL/GenBank/DDBJ whole genome shotgun (WGS) entry which is preliminary data.</text>
</comment>
<dbReference type="Proteomes" id="UP000076023">
    <property type="component" value="Unassembled WGS sequence"/>
</dbReference>
<feature type="transmembrane region" description="Helical" evidence="1">
    <location>
        <begin position="59"/>
        <end position="84"/>
    </location>
</feature>
<organism evidence="2 3">
    <name type="scientific">Terrimicrobium sacchariphilum</name>
    <dbReference type="NCBI Taxonomy" id="690879"/>
    <lineage>
        <taxon>Bacteria</taxon>
        <taxon>Pseudomonadati</taxon>
        <taxon>Verrucomicrobiota</taxon>
        <taxon>Terrimicrobiia</taxon>
        <taxon>Terrimicrobiales</taxon>
        <taxon>Terrimicrobiaceae</taxon>
        <taxon>Terrimicrobium</taxon>
    </lineage>
</organism>
<evidence type="ECO:0000313" key="2">
    <source>
        <dbReference type="EMBL" id="GAT34383.1"/>
    </source>
</evidence>
<keyword evidence="1" id="KW-0812">Transmembrane</keyword>
<protein>
    <submittedName>
        <fullName evidence="2">Uncharacterized protein</fullName>
    </submittedName>
</protein>
<keyword evidence="1" id="KW-1133">Transmembrane helix</keyword>
<proteinExistence type="predicted"/>
<evidence type="ECO:0000256" key="1">
    <source>
        <dbReference type="SAM" id="Phobius"/>
    </source>
</evidence>
<keyword evidence="3" id="KW-1185">Reference proteome</keyword>
<dbReference type="AlphaFoldDB" id="A0A146GAW1"/>
<feature type="transmembrane region" description="Helical" evidence="1">
    <location>
        <begin position="12"/>
        <end position="39"/>
    </location>
</feature>
<evidence type="ECO:0000313" key="3">
    <source>
        <dbReference type="Proteomes" id="UP000076023"/>
    </source>
</evidence>
<gene>
    <name evidence="2" type="ORF">TSACC_22808</name>
</gene>
<reference evidence="3" key="1">
    <citation type="journal article" date="2017" name="Genome Announc.">
        <title>Draft Genome Sequence of Terrimicrobium sacchariphilum NM-5T, a Facultative Anaerobic Soil Bacterium of the Class Spartobacteria.</title>
        <authorList>
            <person name="Qiu Y.L."/>
            <person name="Tourlousse D.M."/>
            <person name="Matsuura N."/>
            <person name="Ohashi A."/>
            <person name="Sekiguchi Y."/>
        </authorList>
    </citation>
    <scope>NUCLEOTIDE SEQUENCE [LARGE SCALE GENOMIC DNA]</scope>
    <source>
        <strain evidence="3">NM-5</strain>
    </source>
</reference>
<sequence>MKTSAKLLMVPAVLLIVAGLGVIVVFGGSRLIDLVQALFLYSRSADDMFYTLRVVGSDVWAVLLSGFALVLPGGICLAAGVVALRSIRKRAAISSN</sequence>
<dbReference type="EMBL" id="BDCO01000002">
    <property type="protein sequence ID" value="GAT34383.1"/>
    <property type="molecule type" value="Genomic_DNA"/>
</dbReference>
<dbReference type="InParanoid" id="A0A146GAW1"/>